<feature type="domain" description="TonB-dependent receptor-like beta-barrel" evidence="12">
    <location>
        <begin position="384"/>
        <end position="925"/>
    </location>
</feature>
<dbReference type="Pfam" id="PF00593">
    <property type="entry name" value="TonB_dep_Rec_b-barrel"/>
    <property type="match status" value="1"/>
</dbReference>
<keyword evidence="5 9" id="KW-0798">TonB box</keyword>
<dbReference type="InterPro" id="IPR012910">
    <property type="entry name" value="Plug_dom"/>
</dbReference>
<evidence type="ECO:0000259" key="13">
    <source>
        <dbReference type="Pfam" id="PF07715"/>
    </source>
</evidence>
<keyword evidence="11" id="KW-0732">Signal</keyword>
<dbReference type="Proteomes" id="UP000570166">
    <property type="component" value="Unassembled WGS sequence"/>
</dbReference>
<evidence type="ECO:0000256" key="11">
    <source>
        <dbReference type="SAM" id="SignalP"/>
    </source>
</evidence>
<dbReference type="AlphaFoldDB" id="A0A838L792"/>
<dbReference type="InterPro" id="IPR000531">
    <property type="entry name" value="Beta-barrel_TonB"/>
</dbReference>
<evidence type="ECO:0000256" key="4">
    <source>
        <dbReference type="ARBA" id="ARBA00022692"/>
    </source>
</evidence>
<dbReference type="PROSITE" id="PS52016">
    <property type="entry name" value="TONB_DEPENDENT_REC_3"/>
    <property type="match status" value="1"/>
</dbReference>
<evidence type="ECO:0000256" key="5">
    <source>
        <dbReference type="ARBA" id="ARBA00023077"/>
    </source>
</evidence>
<evidence type="ECO:0000256" key="9">
    <source>
        <dbReference type="RuleBase" id="RU003357"/>
    </source>
</evidence>
<dbReference type="InterPro" id="IPR036942">
    <property type="entry name" value="Beta-barrel_TonB_sf"/>
</dbReference>
<dbReference type="PROSITE" id="PS51257">
    <property type="entry name" value="PROKAR_LIPOPROTEIN"/>
    <property type="match status" value="1"/>
</dbReference>
<feature type="domain" description="TonB-dependent receptor plug" evidence="13">
    <location>
        <begin position="59"/>
        <end position="185"/>
    </location>
</feature>
<keyword evidence="14" id="KW-0675">Receptor</keyword>
<sequence>MKQWLHCASVASAALACAIAQPAFAQSSTPPAGDTAGTPAATPNSEIIVTGSRIRHNAFDQPSPVTFVDKADIDRTGLSAIADVLQRLPSAGGGLNTKNNSSGNLGNPQDGGGVGAGAAEIDLRYLGSKRTLVMVDSMRFVNASSASGVPGSVDLNSIPQAAIERVEVLQDGASSIYGSDAIAGVVNIITKTKQDGLEVSLQHGLYKEGDGFTRNYDASYGFHLDGAGTDVVFGGSYTQQKPVFRADRAFALFSHPFITSCDSSCSSATPLGRFIIGDDFDGTLNGVVQGRPAYDPADPYGPTSDFHAFSNADRYNTAPLNYLLTPYKRYAAFATVTQPLGDHMKFSSKFFFNRRQSANQAAPLPLFVGPGAGNGNLLDNIDISGSNPYNPFGDLWAGNPNEPAANYGEVARRLVENGPRHYTQTVDTYYGTATLSGDFQLFGHQWNWDVNGVYGRTSAHQTFTGNVNALHVQQALGPIANCTDPCVPLDLFGGEGTITQAMLNWIAFTEHDKSMQKIWDGTVNVTGGLFDLPAGTVSVALGYEHRHLAGSFTPDPIIQAGHGADIPAQATAGSYNVNEVYGELSVPLLKDKPFFEALNASFAARYSDYSTSGSKVTLKGGGDWKPVKDVMLRGTYAQGFRAPAIGELFGSLSRFDAPVTDPCNGLNAPGFNATVRQNCINAGVPSTGNFNQTGSQLGVLTGGNTALKPETSRSWVGGGVYSASWAQNWARVLTLEASYFNIRIKDAIGAVDPQTILDRCANTGDAVSCNAIRRNPSGSLQGQVTQIVGTLENISSIKTDGLDLNLTYRSPTFAAGSFGLSWQNTFTLKYDEMSPTADGTSTVKRAGTESGTQAYPKYKSVATIDWSLDGFSVSITGRYINKVHESGGDFAGHELGARLYGDVQFLWDTKVSGRDFTFAVGVNNIAGTAPPACYSCSLANYDPAVYDLPSQFFYARVGVKM</sequence>
<dbReference type="PANTHER" id="PTHR47234:SF2">
    <property type="entry name" value="TONB-DEPENDENT RECEPTOR"/>
    <property type="match status" value="1"/>
</dbReference>
<dbReference type="InterPro" id="IPR039426">
    <property type="entry name" value="TonB-dep_rcpt-like"/>
</dbReference>
<comment type="subcellular location">
    <subcellularLocation>
        <location evidence="1 8">Cell outer membrane</location>
        <topology evidence="1 8">Multi-pass membrane protein</topology>
    </subcellularLocation>
</comment>
<keyword evidence="4 8" id="KW-0812">Transmembrane</keyword>
<dbReference type="SUPFAM" id="SSF56935">
    <property type="entry name" value="Porins"/>
    <property type="match status" value="1"/>
</dbReference>
<dbReference type="Gene3D" id="2.170.130.10">
    <property type="entry name" value="TonB-dependent receptor, plug domain"/>
    <property type="match status" value="1"/>
</dbReference>
<comment type="similarity">
    <text evidence="8 9">Belongs to the TonB-dependent receptor family.</text>
</comment>
<accession>A0A838L792</accession>
<keyword evidence="15" id="KW-1185">Reference proteome</keyword>
<dbReference type="Pfam" id="PF07715">
    <property type="entry name" value="Plug"/>
    <property type="match status" value="1"/>
</dbReference>
<organism evidence="14 15">
    <name type="scientific">Sphingomonas chungangi</name>
    <dbReference type="NCBI Taxonomy" id="2683589"/>
    <lineage>
        <taxon>Bacteria</taxon>
        <taxon>Pseudomonadati</taxon>
        <taxon>Pseudomonadota</taxon>
        <taxon>Alphaproteobacteria</taxon>
        <taxon>Sphingomonadales</taxon>
        <taxon>Sphingomonadaceae</taxon>
        <taxon>Sphingomonas</taxon>
    </lineage>
</organism>
<evidence type="ECO:0000256" key="7">
    <source>
        <dbReference type="ARBA" id="ARBA00023237"/>
    </source>
</evidence>
<evidence type="ECO:0000256" key="3">
    <source>
        <dbReference type="ARBA" id="ARBA00022452"/>
    </source>
</evidence>
<feature type="chain" id="PRO_5032544768" evidence="11">
    <location>
        <begin position="26"/>
        <end position="961"/>
    </location>
</feature>
<name>A0A838L792_9SPHN</name>
<feature type="compositionally biased region" description="Polar residues" evidence="10">
    <location>
        <begin position="96"/>
        <end position="107"/>
    </location>
</feature>
<evidence type="ECO:0000256" key="1">
    <source>
        <dbReference type="ARBA" id="ARBA00004571"/>
    </source>
</evidence>
<evidence type="ECO:0000313" key="14">
    <source>
        <dbReference type="EMBL" id="MBA2935014.1"/>
    </source>
</evidence>
<comment type="caution">
    <text evidence="14">The sequence shown here is derived from an EMBL/GenBank/DDBJ whole genome shotgun (WGS) entry which is preliminary data.</text>
</comment>
<proteinExistence type="inferred from homology"/>
<protein>
    <submittedName>
        <fullName evidence="14">TonB-dependent receptor</fullName>
    </submittedName>
</protein>
<evidence type="ECO:0000256" key="6">
    <source>
        <dbReference type="ARBA" id="ARBA00023136"/>
    </source>
</evidence>
<dbReference type="InterPro" id="IPR037066">
    <property type="entry name" value="Plug_dom_sf"/>
</dbReference>
<dbReference type="Gene3D" id="2.40.170.20">
    <property type="entry name" value="TonB-dependent receptor, beta-barrel domain"/>
    <property type="match status" value="1"/>
</dbReference>
<evidence type="ECO:0000313" key="15">
    <source>
        <dbReference type="Proteomes" id="UP000570166"/>
    </source>
</evidence>
<gene>
    <name evidence="14" type="ORF">HZF05_12995</name>
</gene>
<dbReference type="PANTHER" id="PTHR47234">
    <property type="match status" value="1"/>
</dbReference>
<evidence type="ECO:0000256" key="10">
    <source>
        <dbReference type="SAM" id="MobiDB-lite"/>
    </source>
</evidence>
<dbReference type="EMBL" id="JACEIB010000008">
    <property type="protein sequence ID" value="MBA2935014.1"/>
    <property type="molecule type" value="Genomic_DNA"/>
</dbReference>
<evidence type="ECO:0000259" key="12">
    <source>
        <dbReference type="Pfam" id="PF00593"/>
    </source>
</evidence>
<keyword evidence="2 8" id="KW-0813">Transport</keyword>
<dbReference type="RefSeq" id="WP_160362657.1">
    <property type="nucleotide sequence ID" value="NZ_JACEIB010000008.1"/>
</dbReference>
<evidence type="ECO:0000256" key="8">
    <source>
        <dbReference type="PROSITE-ProRule" id="PRU01360"/>
    </source>
</evidence>
<reference evidence="14 15" key="1">
    <citation type="submission" date="2020-07" db="EMBL/GenBank/DDBJ databases">
        <authorList>
            <person name="Sun Q."/>
        </authorList>
    </citation>
    <scope>NUCLEOTIDE SEQUENCE [LARGE SCALE GENOMIC DNA]</scope>
    <source>
        <strain evidence="14 15">CGMCC 1.13654</strain>
    </source>
</reference>
<keyword evidence="6 8" id="KW-0472">Membrane</keyword>
<evidence type="ECO:0000256" key="2">
    <source>
        <dbReference type="ARBA" id="ARBA00022448"/>
    </source>
</evidence>
<keyword evidence="7 8" id="KW-0998">Cell outer membrane</keyword>
<feature type="region of interest" description="Disordered" evidence="10">
    <location>
        <begin position="92"/>
        <end position="111"/>
    </location>
</feature>
<keyword evidence="3 8" id="KW-1134">Transmembrane beta strand</keyword>
<dbReference type="GO" id="GO:0009279">
    <property type="term" value="C:cell outer membrane"/>
    <property type="evidence" value="ECO:0007669"/>
    <property type="project" value="UniProtKB-SubCell"/>
</dbReference>
<feature type="signal peptide" evidence="11">
    <location>
        <begin position="1"/>
        <end position="25"/>
    </location>
</feature>